<dbReference type="GeneID" id="11499148"/>
<sequence length="451" mass="50223">MLQLMASNNTNFQHTNQQVNSNMATLTAATDMAIAQRNINNIGLEPANFNSQTVIFQDILPTSSKPQLQTQYQVQNQNQCTSNYTYTTPKSSQVFRLPRIQTPSPRQLPQSLSNSQSQIQQMQAQNSQFVTQPYYQHPHHQNPYHLNGIVSLNTLDRTSVSTNNTPENLQPIPSVSFEPYIDSSRRHSLTLGTLDRSITNNDNPNPNNVINSKYNVPPPQGLQSLPMVRTSRFPSTNSLALRLPSISVPTTASTNVHSPLKNSHNNLDNANEVEIKLEIQPNSRNNSISSNSTSSVSSSGSTSASNSTISLINQSDALRSFKQQHQQVQPPSASSSSSSSYNNNTFNPGEKYNERGQLIGKSGKLLRNTKRAAQNRNAQKAFRQRRELYIKDLETKAKIFDSIKKENEDLKTLVDFLKKKLQNCTNNNNINESSSSPRSSTSATDLNNIMN</sequence>
<keyword evidence="8" id="KW-1185">Reference proteome</keyword>
<dbReference type="SMART" id="SM00338">
    <property type="entry name" value="BRLZ"/>
    <property type="match status" value="1"/>
</dbReference>
<comment type="subcellular location">
    <subcellularLocation>
        <location evidence="1">Nucleus</location>
    </subcellularLocation>
</comment>
<evidence type="ECO:0000259" key="6">
    <source>
        <dbReference type="PROSITE" id="PS00036"/>
    </source>
</evidence>
<feature type="compositionally biased region" description="Low complexity" evidence="5">
    <location>
        <begin position="200"/>
        <end position="215"/>
    </location>
</feature>
<dbReference type="PROSITE" id="PS00036">
    <property type="entry name" value="BZIP_BASIC"/>
    <property type="match status" value="1"/>
</dbReference>
<name>G0WC98_NAUDC</name>
<feature type="region of interest" description="Disordered" evidence="5">
    <location>
        <begin position="280"/>
        <end position="307"/>
    </location>
</feature>
<accession>G0WC98</accession>
<feature type="compositionally biased region" description="Low complexity" evidence="5">
    <location>
        <begin position="282"/>
        <end position="307"/>
    </location>
</feature>
<dbReference type="Pfam" id="PF00170">
    <property type="entry name" value="bZIP_1"/>
    <property type="match status" value="1"/>
</dbReference>
<evidence type="ECO:0000256" key="2">
    <source>
        <dbReference type="ARBA" id="ARBA00023015"/>
    </source>
</evidence>
<evidence type="ECO:0000256" key="5">
    <source>
        <dbReference type="SAM" id="MobiDB-lite"/>
    </source>
</evidence>
<dbReference type="GO" id="GO:0090575">
    <property type="term" value="C:RNA polymerase II transcription regulator complex"/>
    <property type="evidence" value="ECO:0007669"/>
    <property type="project" value="TreeGrafter"/>
</dbReference>
<dbReference type="RefSeq" id="XP_003670652.1">
    <property type="nucleotide sequence ID" value="XM_003670604.1"/>
</dbReference>
<dbReference type="CDD" id="cd14688">
    <property type="entry name" value="bZIP_YAP"/>
    <property type="match status" value="1"/>
</dbReference>
<dbReference type="InterPro" id="IPR050936">
    <property type="entry name" value="AP-1-like"/>
</dbReference>
<dbReference type="EMBL" id="HE580272">
    <property type="protein sequence ID" value="CCD25409.1"/>
    <property type="molecule type" value="Genomic_DNA"/>
</dbReference>
<evidence type="ECO:0000256" key="3">
    <source>
        <dbReference type="ARBA" id="ARBA00023163"/>
    </source>
</evidence>
<dbReference type="InterPro" id="IPR004827">
    <property type="entry name" value="bZIP"/>
</dbReference>
<feature type="domain" description="BZIP" evidence="6">
    <location>
        <begin position="370"/>
        <end position="385"/>
    </location>
</feature>
<dbReference type="AlphaFoldDB" id="G0WC98"/>
<proteinExistence type="predicted"/>
<dbReference type="OrthoDB" id="2593073at2759"/>
<dbReference type="STRING" id="1071378.G0WC98"/>
<dbReference type="GO" id="GO:0000976">
    <property type="term" value="F:transcription cis-regulatory region binding"/>
    <property type="evidence" value="ECO:0007669"/>
    <property type="project" value="InterPro"/>
</dbReference>
<evidence type="ECO:0000256" key="1">
    <source>
        <dbReference type="ARBA" id="ARBA00004123"/>
    </source>
</evidence>
<protein>
    <recommendedName>
        <fullName evidence="6">BZIP domain-containing protein</fullName>
    </recommendedName>
</protein>
<dbReference type="PANTHER" id="PTHR40621">
    <property type="entry name" value="TRANSCRIPTION FACTOR KAPC-RELATED"/>
    <property type="match status" value="1"/>
</dbReference>
<feature type="compositionally biased region" description="Polar residues" evidence="5">
    <location>
        <begin position="321"/>
        <end position="331"/>
    </location>
</feature>
<dbReference type="KEGG" id="ndi:NDAI_0F00900"/>
<evidence type="ECO:0000313" key="8">
    <source>
        <dbReference type="Proteomes" id="UP000000689"/>
    </source>
</evidence>
<feature type="region of interest" description="Disordered" evidence="5">
    <location>
        <begin position="425"/>
        <end position="451"/>
    </location>
</feature>
<dbReference type="HOGENOM" id="CLU_607042_0_0_1"/>
<feature type="region of interest" description="Disordered" evidence="5">
    <location>
        <begin position="321"/>
        <end position="355"/>
    </location>
</feature>
<gene>
    <name evidence="7" type="primary">NDAI0F00900</name>
    <name evidence="7" type="ordered locus">NDAI_0F00900</name>
</gene>
<dbReference type="GO" id="GO:0001228">
    <property type="term" value="F:DNA-binding transcription activator activity, RNA polymerase II-specific"/>
    <property type="evidence" value="ECO:0007669"/>
    <property type="project" value="TreeGrafter"/>
</dbReference>
<reference evidence="7 8" key="1">
    <citation type="journal article" date="2011" name="Proc. Natl. Acad. Sci. U.S.A.">
        <title>Evolutionary erosion of yeast sex chromosomes by mating-type switching accidents.</title>
        <authorList>
            <person name="Gordon J.L."/>
            <person name="Armisen D."/>
            <person name="Proux-Wera E."/>
            <person name="Oheigeartaigh S.S."/>
            <person name="Byrne K.P."/>
            <person name="Wolfe K.H."/>
        </authorList>
    </citation>
    <scope>NUCLEOTIDE SEQUENCE [LARGE SCALE GENOMIC DNA]</scope>
    <source>
        <strain evidence="8">ATCC 10597 / BCRC 20456 / CBS 421 / NBRC 0211 / NRRL Y-12639</strain>
    </source>
</reference>
<dbReference type="Gene3D" id="1.20.5.170">
    <property type="match status" value="1"/>
</dbReference>
<dbReference type="SUPFAM" id="SSF57959">
    <property type="entry name" value="Leucine zipper domain"/>
    <property type="match status" value="1"/>
</dbReference>
<evidence type="ECO:0000256" key="4">
    <source>
        <dbReference type="ARBA" id="ARBA00023242"/>
    </source>
</evidence>
<dbReference type="Proteomes" id="UP000000689">
    <property type="component" value="Chromosome 6"/>
</dbReference>
<dbReference type="PANTHER" id="PTHR40621:SF6">
    <property type="entry name" value="AP-1-LIKE TRANSCRIPTION FACTOR YAP1-RELATED"/>
    <property type="match status" value="1"/>
</dbReference>
<keyword evidence="2" id="KW-0805">Transcription regulation</keyword>
<keyword evidence="3" id="KW-0804">Transcription</keyword>
<organism evidence="7 8">
    <name type="scientific">Naumovozyma dairenensis (strain ATCC 10597 / BCRC 20456 / CBS 421 / NBRC 0211 / NRRL Y-12639)</name>
    <name type="common">Saccharomyces dairenensis</name>
    <dbReference type="NCBI Taxonomy" id="1071378"/>
    <lineage>
        <taxon>Eukaryota</taxon>
        <taxon>Fungi</taxon>
        <taxon>Dikarya</taxon>
        <taxon>Ascomycota</taxon>
        <taxon>Saccharomycotina</taxon>
        <taxon>Saccharomycetes</taxon>
        <taxon>Saccharomycetales</taxon>
        <taxon>Saccharomycetaceae</taxon>
        <taxon>Naumovozyma</taxon>
    </lineage>
</organism>
<keyword evidence="4" id="KW-0539">Nucleus</keyword>
<dbReference type="InterPro" id="IPR046347">
    <property type="entry name" value="bZIP_sf"/>
</dbReference>
<feature type="compositionally biased region" description="Low complexity" evidence="5">
    <location>
        <begin position="425"/>
        <end position="444"/>
    </location>
</feature>
<evidence type="ECO:0000313" key="7">
    <source>
        <dbReference type="EMBL" id="CCD25409.1"/>
    </source>
</evidence>
<dbReference type="eggNOG" id="ENOG502SC5V">
    <property type="taxonomic scope" value="Eukaryota"/>
</dbReference>
<feature type="region of interest" description="Disordered" evidence="5">
    <location>
        <begin position="195"/>
        <end position="223"/>
    </location>
</feature>